<sequence>MARTKTQPAQIHVLAGVNGAGKSSVVGATIRDKGGQYYNPDEAAREIIAAKPGLGQAEANAAAWEQGRRLLQRAIDEGLDFTFETTLGGNTMPALLAEAAKRGLQVHVFYVGLDSADTCIERVRQRVRAGGHDISDADIRRRYRHSLINLVKLLPVLTGLRVYDNSASADPAIGQAPRPVLVLHMDRGRIVGPPDLSSTPAWAKPVVAAALDLARRS</sequence>
<organism evidence="8 9">
    <name type="scientific">Mycobacterium marseillense</name>
    <dbReference type="NCBI Taxonomy" id="701042"/>
    <lineage>
        <taxon>Bacteria</taxon>
        <taxon>Bacillati</taxon>
        <taxon>Actinomycetota</taxon>
        <taxon>Actinomycetes</taxon>
        <taxon>Mycobacteriales</taxon>
        <taxon>Mycobacteriaceae</taxon>
        <taxon>Mycobacterium</taxon>
        <taxon>Mycobacterium avium complex (MAC)</taxon>
    </lineage>
</organism>
<dbReference type="GO" id="GO:0005524">
    <property type="term" value="F:ATP binding"/>
    <property type="evidence" value="ECO:0007669"/>
    <property type="project" value="UniProtKB-KW"/>
</dbReference>
<protein>
    <recommendedName>
        <fullName evidence="5">UDP-N-acetylglucosamine kinase</fullName>
        <ecNumber evidence="2">2.7.1.176</ecNumber>
    </recommendedName>
    <alternativeName>
        <fullName evidence="5">UDP-N-acetylglucosamine kinase</fullName>
    </alternativeName>
</protein>
<evidence type="ECO:0000256" key="5">
    <source>
        <dbReference type="ARBA" id="ARBA00032897"/>
    </source>
</evidence>
<dbReference type="SUPFAM" id="SSF52540">
    <property type="entry name" value="P-loop containing nucleoside triphosphate hydrolases"/>
    <property type="match status" value="1"/>
</dbReference>
<dbReference type="InterPro" id="IPR027417">
    <property type="entry name" value="P-loop_NTPase"/>
</dbReference>
<comment type="catalytic activity">
    <reaction evidence="6">
        <text>UDP-N-acetyl-alpha-D-glucosamine + ATP = UDP-N-acetyl-alpha-D-glucosamine 3'-phosphate + ADP + H(+)</text>
        <dbReference type="Rhea" id="RHEA:32671"/>
        <dbReference type="ChEBI" id="CHEBI:15378"/>
        <dbReference type="ChEBI" id="CHEBI:30616"/>
        <dbReference type="ChEBI" id="CHEBI:57705"/>
        <dbReference type="ChEBI" id="CHEBI:64353"/>
        <dbReference type="ChEBI" id="CHEBI:456216"/>
        <dbReference type="EC" id="2.7.1.176"/>
    </reaction>
</comment>
<dbReference type="RefSeq" id="WP_067169772.1">
    <property type="nucleotide sequence ID" value="NZ_CP023147.1"/>
</dbReference>
<dbReference type="Gene3D" id="3.40.50.300">
    <property type="entry name" value="P-loop containing nucleotide triphosphate hydrolases"/>
    <property type="match status" value="1"/>
</dbReference>
<dbReference type="Proteomes" id="UP000216246">
    <property type="component" value="Chromosome"/>
</dbReference>
<dbReference type="GO" id="GO:0016301">
    <property type="term" value="F:kinase activity"/>
    <property type="evidence" value="ECO:0007669"/>
    <property type="project" value="InterPro"/>
</dbReference>
<evidence type="ECO:0000313" key="9">
    <source>
        <dbReference type="Proteomes" id="UP000216246"/>
    </source>
</evidence>
<dbReference type="KEGG" id="mmal:CKJ54_11465"/>
<evidence type="ECO:0000256" key="3">
    <source>
        <dbReference type="ARBA" id="ARBA00022741"/>
    </source>
</evidence>
<evidence type="ECO:0000256" key="4">
    <source>
        <dbReference type="ARBA" id="ARBA00022840"/>
    </source>
</evidence>
<dbReference type="Pfam" id="PF06414">
    <property type="entry name" value="Zeta_toxin"/>
    <property type="match status" value="1"/>
</dbReference>
<dbReference type="EMBL" id="CP023147">
    <property type="protein sequence ID" value="ASW90421.1"/>
    <property type="molecule type" value="Genomic_DNA"/>
</dbReference>
<proteinExistence type="inferred from homology"/>
<evidence type="ECO:0000256" key="6">
    <source>
        <dbReference type="ARBA" id="ARBA00048178"/>
    </source>
</evidence>
<feature type="domain" description="Zeta toxin" evidence="7">
    <location>
        <begin position="11"/>
        <end position="152"/>
    </location>
</feature>
<dbReference type="AlphaFoldDB" id="A0AAC9VQY2"/>
<accession>A0AAC9VQY2</accession>
<keyword evidence="3" id="KW-0547">Nucleotide-binding</keyword>
<evidence type="ECO:0000259" key="7">
    <source>
        <dbReference type="Pfam" id="PF06414"/>
    </source>
</evidence>
<keyword evidence="4" id="KW-0067">ATP-binding</keyword>
<comment type="similarity">
    <text evidence="1">Belongs to the zeta toxin family.</text>
</comment>
<evidence type="ECO:0000256" key="2">
    <source>
        <dbReference type="ARBA" id="ARBA00011963"/>
    </source>
</evidence>
<dbReference type="InterPro" id="IPR010488">
    <property type="entry name" value="Zeta_toxin_domain"/>
</dbReference>
<name>A0AAC9VQY2_9MYCO</name>
<evidence type="ECO:0000256" key="1">
    <source>
        <dbReference type="ARBA" id="ARBA00009104"/>
    </source>
</evidence>
<dbReference type="PANTHER" id="PTHR39206:SF1">
    <property type="entry name" value="SLL8004 PROTEIN"/>
    <property type="match status" value="1"/>
</dbReference>
<evidence type="ECO:0000313" key="8">
    <source>
        <dbReference type="EMBL" id="ASW90421.1"/>
    </source>
</evidence>
<dbReference type="EC" id="2.7.1.176" evidence="2"/>
<reference evidence="8 9" key="1">
    <citation type="submission" date="2017-08" db="EMBL/GenBank/DDBJ databases">
        <title>Phylogentic analysis of Mycobacterium avium complex whole genomes.</title>
        <authorList>
            <person name="Caverly L.J."/>
            <person name="Spilker T."/>
            <person name="LiPuma J."/>
        </authorList>
    </citation>
    <scope>NUCLEOTIDE SEQUENCE [LARGE SCALE GENOMIC DNA]</scope>
    <source>
        <strain evidence="8 9">FLAC0026</strain>
    </source>
</reference>
<dbReference type="PANTHER" id="PTHR39206">
    <property type="entry name" value="SLL8004 PROTEIN"/>
    <property type="match status" value="1"/>
</dbReference>
<gene>
    <name evidence="8" type="ORF">CKJ54_11465</name>
</gene>